<reference evidence="7 8" key="1">
    <citation type="journal article" date="2014" name="PLoS ONE">
        <title>Identification and Characterization of a New Erythromycin Biosynthetic Gene Cluster in Actinopolyspora erythraea YIM90600, a Novel Erythronolide-Producing Halophilic Actinomycete Isolated from Salt Field.</title>
        <authorList>
            <person name="Chen D."/>
            <person name="Feng J."/>
            <person name="Huang L."/>
            <person name="Zhang Q."/>
            <person name="Wu J."/>
            <person name="Zhu X."/>
            <person name="Duan Y."/>
            <person name="Xu Z."/>
        </authorList>
    </citation>
    <scope>NUCLEOTIDE SEQUENCE [LARGE SCALE GENOMIC DNA]</scope>
    <source>
        <strain evidence="7 8">YIM90600</strain>
    </source>
</reference>
<name>A0A099D6F3_9ACTN</name>
<dbReference type="SUPFAM" id="SSF55248">
    <property type="entry name" value="PCD-like"/>
    <property type="match status" value="1"/>
</dbReference>
<dbReference type="GO" id="GO:0006729">
    <property type="term" value="P:tetrahydrobiopterin biosynthetic process"/>
    <property type="evidence" value="ECO:0007669"/>
    <property type="project" value="InterPro"/>
</dbReference>
<dbReference type="EC" id="4.2.1.96" evidence="3"/>
<reference evidence="6 9" key="2">
    <citation type="submission" date="2017-08" db="EMBL/GenBank/DDBJ databases">
        <title>The complete genome sequence of moderately halophilic actinomycete Actinopolyspora erythraea YIM 90600, the producer of novel erythromycin, novel actinopolysporins A-C and tubercidin.</title>
        <authorList>
            <person name="Yin M."/>
            <person name="Tang S."/>
        </authorList>
    </citation>
    <scope>NUCLEOTIDE SEQUENCE [LARGE SCALE GENOMIC DNA]</scope>
    <source>
        <strain evidence="6 9">YIM 90600</strain>
    </source>
</reference>
<evidence type="ECO:0000256" key="1">
    <source>
        <dbReference type="ARBA" id="ARBA00001554"/>
    </source>
</evidence>
<evidence type="ECO:0000256" key="2">
    <source>
        <dbReference type="ARBA" id="ARBA00006472"/>
    </source>
</evidence>
<protein>
    <recommendedName>
        <fullName evidence="4">Putative pterin-4-alpha-carbinolamine dehydratase</fullName>
        <ecNumber evidence="3">4.2.1.96</ecNumber>
    </recommendedName>
</protein>
<dbReference type="HOGENOM" id="CLU_081974_4_5_11"/>
<evidence type="ECO:0000313" key="7">
    <source>
        <dbReference type="EMBL" id="KGI81574.1"/>
    </source>
</evidence>
<dbReference type="EMBL" id="JPMV01000017">
    <property type="protein sequence ID" value="KGI81574.1"/>
    <property type="molecule type" value="Genomic_DNA"/>
</dbReference>
<dbReference type="Pfam" id="PF01329">
    <property type="entry name" value="Pterin_4a"/>
    <property type="match status" value="1"/>
</dbReference>
<keyword evidence="5" id="KW-0456">Lyase</keyword>
<dbReference type="EMBL" id="CP022752">
    <property type="protein sequence ID" value="ASU78572.1"/>
    <property type="molecule type" value="Genomic_DNA"/>
</dbReference>
<dbReference type="PANTHER" id="PTHR12599">
    <property type="entry name" value="PTERIN-4-ALPHA-CARBINOLAMINE DEHYDRATASE"/>
    <property type="match status" value="1"/>
</dbReference>
<dbReference type="RefSeq" id="WP_043572870.1">
    <property type="nucleotide sequence ID" value="NZ_CP022752.1"/>
</dbReference>
<dbReference type="OrthoDB" id="15077at2"/>
<proteinExistence type="inferred from homology"/>
<evidence type="ECO:0000256" key="5">
    <source>
        <dbReference type="ARBA" id="ARBA00023239"/>
    </source>
</evidence>
<dbReference type="NCBIfam" id="NF002017">
    <property type="entry name" value="PRK00823.1-2"/>
    <property type="match status" value="1"/>
</dbReference>
<dbReference type="InterPro" id="IPR036428">
    <property type="entry name" value="PCD_sf"/>
</dbReference>
<organism evidence="6 9">
    <name type="scientific">Actinopolyspora erythraea</name>
    <dbReference type="NCBI Taxonomy" id="414996"/>
    <lineage>
        <taxon>Bacteria</taxon>
        <taxon>Bacillati</taxon>
        <taxon>Actinomycetota</taxon>
        <taxon>Actinomycetes</taxon>
        <taxon>Actinopolysporales</taxon>
        <taxon>Actinopolysporaceae</taxon>
        <taxon>Actinopolyspora</taxon>
    </lineage>
</organism>
<dbReference type="PANTHER" id="PTHR12599:SF0">
    <property type="entry name" value="PTERIN-4-ALPHA-CARBINOLAMINE DEHYDRATASE"/>
    <property type="match status" value="1"/>
</dbReference>
<sequence length="97" mass="11045">MPELLSQDTIENRLAELEDWHYRDSAVHKTWKLKGFLTAMSFANAIAHLANEADHHPDLSVHDYNRLTVRITTHSAGGVTENDLTMAERIERLRHGG</sequence>
<dbReference type="GO" id="GO:0008124">
    <property type="term" value="F:4-alpha-hydroxytetrahydrobiopterin dehydratase activity"/>
    <property type="evidence" value="ECO:0007669"/>
    <property type="project" value="UniProtKB-EC"/>
</dbReference>
<dbReference type="AlphaFoldDB" id="A0A099D6F3"/>
<evidence type="ECO:0000256" key="3">
    <source>
        <dbReference type="ARBA" id="ARBA00013252"/>
    </source>
</evidence>
<keyword evidence="8" id="KW-1185">Reference proteome</keyword>
<comment type="similarity">
    <text evidence="2">Belongs to the pterin-4-alpha-carbinolamine dehydratase family.</text>
</comment>
<gene>
    <name evidence="6" type="ORF">CDG81_10090</name>
    <name evidence="7" type="ORF">IL38_10090</name>
</gene>
<dbReference type="Proteomes" id="UP000029737">
    <property type="component" value="Unassembled WGS sequence"/>
</dbReference>
<comment type="catalytic activity">
    <reaction evidence="1">
        <text>(4aS,6R)-4a-hydroxy-L-erythro-5,6,7,8-tetrahydrobiopterin = (6R)-L-erythro-6,7-dihydrobiopterin + H2O</text>
        <dbReference type="Rhea" id="RHEA:11920"/>
        <dbReference type="ChEBI" id="CHEBI:15377"/>
        <dbReference type="ChEBI" id="CHEBI:15642"/>
        <dbReference type="ChEBI" id="CHEBI:43120"/>
        <dbReference type="EC" id="4.2.1.96"/>
    </reaction>
</comment>
<dbReference type="Proteomes" id="UP000215043">
    <property type="component" value="Chromosome"/>
</dbReference>
<dbReference type="Gene3D" id="3.30.1360.20">
    <property type="entry name" value="Transcriptional coactivator/pterin dehydratase"/>
    <property type="match status" value="1"/>
</dbReference>
<evidence type="ECO:0000256" key="4">
    <source>
        <dbReference type="ARBA" id="ARBA00021735"/>
    </source>
</evidence>
<accession>A0A099D6F3</accession>
<dbReference type="KEGG" id="aey:CDG81_10090"/>
<dbReference type="InterPro" id="IPR001533">
    <property type="entry name" value="Pterin_deHydtase"/>
</dbReference>
<evidence type="ECO:0000313" key="6">
    <source>
        <dbReference type="EMBL" id="ASU78572.1"/>
    </source>
</evidence>
<dbReference type="eggNOG" id="COG2154">
    <property type="taxonomic scope" value="Bacteria"/>
</dbReference>
<evidence type="ECO:0000313" key="8">
    <source>
        <dbReference type="Proteomes" id="UP000029737"/>
    </source>
</evidence>
<dbReference type="CDD" id="cd00488">
    <property type="entry name" value="PCD_DCoH"/>
    <property type="match status" value="1"/>
</dbReference>
<evidence type="ECO:0000313" key="9">
    <source>
        <dbReference type="Proteomes" id="UP000215043"/>
    </source>
</evidence>